<dbReference type="EMBL" id="JAADJF010000161">
    <property type="protein sequence ID" value="KAF4435962.1"/>
    <property type="molecule type" value="Genomic_DNA"/>
</dbReference>
<feature type="domain" description="FAD-binding PCMH-type" evidence="5">
    <location>
        <begin position="48"/>
        <end position="223"/>
    </location>
</feature>
<dbReference type="PANTHER" id="PTHR42973:SF34">
    <property type="entry name" value="FAD BINDING DOMAIN PROTEIN (AFU_ORTHOLOGUE AFUA_3G02770)"/>
    <property type="match status" value="1"/>
</dbReference>
<dbReference type="OrthoDB" id="2151789at2759"/>
<evidence type="ECO:0000313" key="7">
    <source>
        <dbReference type="Proteomes" id="UP000536711"/>
    </source>
</evidence>
<dbReference type="InterPro" id="IPR016166">
    <property type="entry name" value="FAD-bd_PCMH"/>
</dbReference>
<dbReference type="PANTHER" id="PTHR42973">
    <property type="entry name" value="BINDING OXIDOREDUCTASE, PUTATIVE (AFU_ORTHOLOGUE AFUA_1G17690)-RELATED"/>
    <property type="match status" value="1"/>
</dbReference>
<evidence type="ECO:0000313" key="6">
    <source>
        <dbReference type="EMBL" id="KAF4435962.1"/>
    </source>
</evidence>
<dbReference type="AlphaFoldDB" id="A0A8H4NRH2"/>
<dbReference type="SUPFAM" id="SSF56176">
    <property type="entry name" value="FAD-binding/transporter-associated domain-like"/>
    <property type="match status" value="1"/>
</dbReference>
<dbReference type="InterPro" id="IPR006094">
    <property type="entry name" value="Oxid_FAD_bind_N"/>
</dbReference>
<evidence type="ECO:0000256" key="1">
    <source>
        <dbReference type="ARBA" id="ARBA00005466"/>
    </source>
</evidence>
<comment type="similarity">
    <text evidence="1">Belongs to the oxygen-dependent FAD-linked oxidoreductase family.</text>
</comment>
<keyword evidence="2" id="KW-0285">Flavoprotein</keyword>
<dbReference type="GO" id="GO:0016491">
    <property type="term" value="F:oxidoreductase activity"/>
    <property type="evidence" value="ECO:0007669"/>
    <property type="project" value="UniProtKB-KW"/>
</dbReference>
<gene>
    <name evidence="6" type="ORF">FACUT_6813</name>
</gene>
<evidence type="ECO:0000259" key="5">
    <source>
        <dbReference type="PROSITE" id="PS51387"/>
    </source>
</evidence>
<dbReference type="PROSITE" id="PS51387">
    <property type="entry name" value="FAD_PCMH"/>
    <property type="match status" value="1"/>
</dbReference>
<evidence type="ECO:0000256" key="2">
    <source>
        <dbReference type="ARBA" id="ARBA00022630"/>
    </source>
</evidence>
<dbReference type="Proteomes" id="UP000536711">
    <property type="component" value="Unassembled WGS sequence"/>
</dbReference>
<evidence type="ECO:0000256" key="4">
    <source>
        <dbReference type="ARBA" id="ARBA00023002"/>
    </source>
</evidence>
<keyword evidence="4" id="KW-0560">Oxidoreductase</keyword>
<reference evidence="6 7" key="1">
    <citation type="submission" date="2020-01" db="EMBL/GenBank/DDBJ databases">
        <title>Identification and distribution of gene clusters putatively required for synthesis of sphingolipid metabolism inhibitors in phylogenetically diverse species of the filamentous fungus Fusarium.</title>
        <authorList>
            <person name="Kim H.-S."/>
            <person name="Busman M."/>
            <person name="Brown D.W."/>
            <person name="Divon H."/>
            <person name="Uhlig S."/>
            <person name="Proctor R.H."/>
        </authorList>
    </citation>
    <scope>NUCLEOTIDE SEQUENCE [LARGE SCALE GENOMIC DNA]</scope>
    <source>
        <strain evidence="6 7">NRRL 13308</strain>
    </source>
</reference>
<proteinExistence type="inferred from homology"/>
<dbReference type="InterPro" id="IPR036318">
    <property type="entry name" value="FAD-bd_PCMH-like_sf"/>
</dbReference>
<dbReference type="GO" id="GO:0071949">
    <property type="term" value="F:FAD binding"/>
    <property type="evidence" value="ECO:0007669"/>
    <property type="project" value="InterPro"/>
</dbReference>
<dbReference type="InterPro" id="IPR016169">
    <property type="entry name" value="FAD-bd_PCMH_sub2"/>
</dbReference>
<sequence>MSQPTPNARRAAVAAEAVAKLFPDQVIMPSSAQRYKECQNSYWDARQRERTPYCFFQPLDASQVSAALVEVVRARAPFTIKSGGHSVRLGSSCSEGFQFDLVKLNHIDISADKKTVRLGPGSNWGTVLPELEKHGVITPGGRDAGVGVGGFILSAIFVGGLSYFTAQAGWSIDNMVSFDIVLSSGELITADHCSYPDLYKAVRGGGAHNFGIVTNFTMKLYEYNGFWGGLNVVSEVQFDDFFREYDLYSKRLLEDGKAHMIVDFFRQENGDIAALQWQGYPEPLENPPVFRGFREIPSLHNSLRLDDYSNLTVEMQEVTDSRGQRNAWWTFAFEYDIDLLKSVYRVWRQRTEACQFSISLDINLLTPEVRNKAAREGFPNAYGLEGPDGTYLINALLSTKWEKGSEDEAAFVAIAKLGNEMEELTRAQGKGSPFKYGNYADQSQDVVAGLGPENKAYVVKVAAKYDPNADFQKLQPGGYKLGVM</sequence>
<name>A0A8H4NRH2_9HYPO</name>
<accession>A0A8H4NRH2</accession>
<organism evidence="6 7">
    <name type="scientific">Fusarium acutatum</name>
    <dbReference type="NCBI Taxonomy" id="78861"/>
    <lineage>
        <taxon>Eukaryota</taxon>
        <taxon>Fungi</taxon>
        <taxon>Dikarya</taxon>
        <taxon>Ascomycota</taxon>
        <taxon>Pezizomycotina</taxon>
        <taxon>Sordariomycetes</taxon>
        <taxon>Hypocreomycetidae</taxon>
        <taxon>Hypocreales</taxon>
        <taxon>Nectriaceae</taxon>
        <taxon>Fusarium</taxon>
        <taxon>Fusarium fujikuroi species complex</taxon>
    </lineage>
</organism>
<keyword evidence="3" id="KW-0274">FAD</keyword>
<dbReference type="Pfam" id="PF01565">
    <property type="entry name" value="FAD_binding_4"/>
    <property type="match status" value="1"/>
</dbReference>
<comment type="caution">
    <text evidence="6">The sequence shown here is derived from an EMBL/GenBank/DDBJ whole genome shotgun (WGS) entry which is preliminary data.</text>
</comment>
<dbReference type="Gene3D" id="3.30.465.10">
    <property type="match status" value="1"/>
</dbReference>
<protein>
    <submittedName>
        <fullName evidence="6">FAD binding domain-containing</fullName>
    </submittedName>
</protein>
<evidence type="ECO:0000256" key="3">
    <source>
        <dbReference type="ARBA" id="ARBA00022827"/>
    </source>
</evidence>
<dbReference type="InterPro" id="IPR050416">
    <property type="entry name" value="FAD-linked_Oxidoreductase"/>
</dbReference>
<keyword evidence="7" id="KW-1185">Reference proteome</keyword>